<reference evidence="1" key="1">
    <citation type="submission" date="2016-10" db="EMBL/GenBank/DDBJ databases">
        <title>Sequence of Gallionella enrichment culture.</title>
        <authorList>
            <person name="Poehlein A."/>
            <person name="Muehling M."/>
            <person name="Daniel R."/>
        </authorList>
    </citation>
    <scope>NUCLEOTIDE SEQUENCE</scope>
</reference>
<accession>A0A1J5Q4P3</accession>
<gene>
    <name evidence="1" type="ORF">GALL_396430</name>
</gene>
<organism evidence="1">
    <name type="scientific">mine drainage metagenome</name>
    <dbReference type="NCBI Taxonomy" id="410659"/>
    <lineage>
        <taxon>unclassified sequences</taxon>
        <taxon>metagenomes</taxon>
        <taxon>ecological metagenomes</taxon>
    </lineage>
</organism>
<sequence>MPRQPFLRAHPDAHYYINQNCIADRPEMASIIARCLLTWSLVDVEMSLILAALLDTRSDAAVAVYLSMQNARAQRDALSSAAAISLSGEELALFKATLALHKASSGDRNDFAHGIFGVVSNEPDQLIWCPSAKFAAWMTRANQRAWNLESDPDPHAPLRNEMFIYTKTDLETIFSQFSFVFDVVSRMHMALSPIHESREFGRKWLLSQPQIQVELNRA</sequence>
<evidence type="ECO:0000313" key="1">
    <source>
        <dbReference type="EMBL" id="OIQ78646.1"/>
    </source>
</evidence>
<comment type="caution">
    <text evidence="1">The sequence shown here is derived from an EMBL/GenBank/DDBJ whole genome shotgun (WGS) entry which is preliminary data.</text>
</comment>
<proteinExistence type="predicted"/>
<dbReference type="EMBL" id="MLJW01001363">
    <property type="protein sequence ID" value="OIQ78646.1"/>
    <property type="molecule type" value="Genomic_DNA"/>
</dbReference>
<name>A0A1J5Q4P3_9ZZZZ</name>
<dbReference type="AlphaFoldDB" id="A0A1J5Q4P3"/>
<protein>
    <submittedName>
        <fullName evidence="1">Uncharacterized protein</fullName>
    </submittedName>
</protein>